<name>A0ABZ3IG67_9FIRM</name>
<gene>
    <name evidence="3" type="ORF">SPSIL_007730</name>
</gene>
<dbReference type="PANTHER" id="PTHR43630:SF2">
    <property type="entry name" value="GLYCOSYLTRANSFERASE"/>
    <property type="match status" value="1"/>
</dbReference>
<dbReference type="SUPFAM" id="SSF53448">
    <property type="entry name" value="Nucleotide-diphospho-sugar transferases"/>
    <property type="match status" value="1"/>
</dbReference>
<keyword evidence="4" id="KW-1185">Reference proteome</keyword>
<keyword evidence="1" id="KW-0802">TPR repeat</keyword>
<dbReference type="PANTHER" id="PTHR43630">
    <property type="entry name" value="POLY-BETA-1,6-N-ACETYL-D-GLUCOSAMINE SYNTHASE"/>
    <property type="match status" value="1"/>
</dbReference>
<accession>A0ABZ3IG67</accession>
<sequence length="638" mass="73713">MTKISACIITKNEAMCISRCLQSVKDIVDEIIVVDTGSTDATVTIAEQFGTKVFHYSWGNDFAAVRNYALDQAKGDWIIFLDADEYIAAERIKNVRPIIEKVHGNRKIDAVRCQMKNLEGVNGSLRSSNPSMRIFRSSKAIRYIGKVHEYILKREKPVSAINVDSQMLVIYHTGYSKTTITEKIRRNTALLEEELKQGIVRRLTYYYLSDGYFQAGEYEKAIDFAQKAIKDMAQMNRDCDYKPYGILIESITHLKTFSEQEAIAICNEALGRFPHHPEIWLHQAYYYRSIGWYEKSLTSLLKAVETNACYNDFNRSNDFYQCSSMAYFDIAQIYEMKNQSAQALDYYVKALQQEKSNQAAFGGLISIIRNQEPAHVIYFLNTLYEIADERDIRFLVENLSRLKVKIVLDYYHKILRDKFDDKQLNGLMLLSNCKSDEVFPIFAELFRKHGNYGMELLAVIALLISEKPQWVDLLEANLQHSCRKVVAAYFQTEQDIQLSADEFPLFCDLLRELVYLGSSKQTETFLQIGKCFFSEKACTKIATILLEHGSFFCALDMYLHCINKTSSEAKQLSDLYCDAGYCCYRLKDFAGAASYFSQALKFGFNQNRIFDFLEWSYQQCPEEAIKEKFKMMKALHRN</sequence>
<feature type="repeat" description="TPR" evidence="1">
    <location>
        <begin position="324"/>
        <end position="357"/>
    </location>
</feature>
<evidence type="ECO:0000256" key="1">
    <source>
        <dbReference type="PROSITE-ProRule" id="PRU00339"/>
    </source>
</evidence>
<dbReference type="Pfam" id="PF00535">
    <property type="entry name" value="Glycos_transf_2"/>
    <property type="match status" value="1"/>
</dbReference>
<dbReference type="InterPro" id="IPR011990">
    <property type="entry name" value="TPR-like_helical_dom_sf"/>
</dbReference>
<proteinExistence type="predicted"/>
<dbReference type="PROSITE" id="PS50005">
    <property type="entry name" value="TPR"/>
    <property type="match status" value="1"/>
</dbReference>
<dbReference type="InterPro" id="IPR019734">
    <property type="entry name" value="TPR_rpt"/>
</dbReference>
<dbReference type="Gene3D" id="1.25.40.10">
    <property type="entry name" value="Tetratricopeptide repeat domain"/>
    <property type="match status" value="1"/>
</dbReference>
<dbReference type="Proteomes" id="UP000216752">
    <property type="component" value="Chromosome"/>
</dbReference>
<dbReference type="Pfam" id="PF13181">
    <property type="entry name" value="TPR_8"/>
    <property type="match status" value="1"/>
</dbReference>
<evidence type="ECO:0000259" key="2">
    <source>
        <dbReference type="Pfam" id="PF00535"/>
    </source>
</evidence>
<dbReference type="SUPFAM" id="SSF48452">
    <property type="entry name" value="TPR-like"/>
    <property type="match status" value="1"/>
</dbReference>
<dbReference type="InterPro" id="IPR001173">
    <property type="entry name" value="Glyco_trans_2-like"/>
</dbReference>
<dbReference type="RefSeq" id="WP_094606103.1">
    <property type="nucleotide sequence ID" value="NZ_CP155573.1"/>
</dbReference>
<protein>
    <recommendedName>
        <fullName evidence="2">Glycosyltransferase 2-like domain-containing protein</fullName>
    </recommendedName>
</protein>
<reference evidence="3" key="1">
    <citation type="submission" date="2024-05" db="EMBL/GenBank/DDBJ databases">
        <title>Isolation and characterization of Sporomusa carbonis sp. nov., a carboxydotrophic hydrogenogen in the genus of Sporomusa isolated from a charcoal burning pile.</title>
        <authorList>
            <person name="Boeer T."/>
            <person name="Rosenbaum F."/>
            <person name="Eysell L."/>
            <person name="Mueller V."/>
            <person name="Daniel R."/>
            <person name="Poehlein A."/>
        </authorList>
    </citation>
    <scope>NUCLEOTIDE SEQUENCE [LARGE SCALE GENOMIC DNA]</scope>
    <source>
        <strain evidence="3">DSM 10669</strain>
    </source>
</reference>
<evidence type="ECO:0000313" key="4">
    <source>
        <dbReference type="Proteomes" id="UP000216752"/>
    </source>
</evidence>
<dbReference type="EMBL" id="CP155573">
    <property type="protein sequence ID" value="XFO64670.1"/>
    <property type="molecule type" value="Genomic_DNA"/>
</dbReference>
<organism evidence="3 4">
    <name type="scientific">Sporomusa silvacetica DSM 10669</name>
    <dbReference type="NCBI Taxonomy" id="1123289"/>
    <lineage>
        <taxon>Bacteria</taxon>
        <taxon>Bacillati</taxon>
        <taxon>Bacillota</taxon>
        <taxon>Negativicutes</taxon>
        <taxon>Selenomonadales</taxon>
        <taxon>Sporomusaceae</taxon>
        <taxon>Sporomusa</taxon>
    </lineage>
</organism>
<dbReference type="CDD" id="cd02511">
    <property type="entry name" value="Beta4Glucosyltransferase"/>
    <property type="match status" value="1"/>
</dbReference>
<dbReference type="InterPro" id="IPR029044">
    <property type="entry name" value="Nucleotide-diphossugar_trans"/>
</dbReference>
<dbReference type="Gene3D" id="3.90.550.10">
    <property type="entry name" value="Spore Coat Polysaccharide Biosynthesis Protein SpsA, Chain A"/>
    <property type="match status" value="1"/>
</dbReference>
<feature type="domain" description="Glycosyltransferase 2-like" evidence="2">
    <location>
        <begin position="5"/>
        <end position="101"/>
    </location>
</feature>
<dbReference type="SMART" id="SM00028">
    <property type="entry name" value="TPR"/>
    <property type="match status" value="4"/>
</dbReference>
<evidence type="ECO:0000313" key="3">
    <source>
        <dbReference type="EMBL" id="XFO64670.1"/>
    </source>
</evidence>